<gene>
    <name evidence="1" type="ORF">M9458_045559</name>
</gene>
<evidence type="ECO:0000313" key="2">
    <source>
        <dbReference type="Proteomes" id="UP001529510"/>
    </source>
</evidence>
<feature type="non-terminal residue" evidence="1">
    <location>
        <position position="1"/>
    </location>
</feature>
<reference evidence="1 2" key="1">
    <citation type="submission" date="2024-05" db="EMBL/GenBank/DDBJ databases">
        <title>Genome sequencing and assembly of Indian major carp, Cirrhinus mrigala (Hamilton, 1822).</title>
        <authorList>
            <person name="Mohindra V."/>
            <person name="Chowdhury L.M."/>
            <person name="Lal K."/>
            <person name="Jena J.K."/>
        </authorList>
    </citation>
    <scope>NUCLEOTIDE SEQUENCE [LARGE SCALE GENOMIC DNA]</scope>
    <source>
        <strain evidence="1">CM1030</strain>
        <tissue evidence="1">Blood</tissue>
    </source>
</reference>
<dbReference type="Proteomes" id="UP001529510">
    <property type="component" value="Unassembled WGS sequence"/>
</dbReference>
<proteinExistence type="predicted"/>
<organism evidence="1 2">
    <name type="scientific">Cirrhinus mrigala</name>
    <name type="common">Mrigala</name>
    <dbReference type="NCBI Taxonomy" id="683832"/>
    <lineage>
        <taxon>Eukaryota</taxon>
        <taxon>Metazoa</taxon>
        <taxon>Chordata</taxon>
        <taxon>Craniata</taxon>
        <taxon>Vertebrata</taxon>
        <taxon>Euteleostomi</taxon>
        <taxon>Actinopterygii</taxon>
        <taxon>Neopterygii</taxon>
        <taxon>Teleostei</taxon>
        <taxon>Ostariophysi</taxon>
        <taxon>Cypriniformes</taxon>
        <taxon>Cyprinidae</taxon>
        <taxon>Labeoninae</taxon>
        <taxon>Labeonini</taxon>
        <taxon>Cirrhinus</taxon>
    </lineage>
</organism>
<comment type="caution">
    <text evidence="1">The sequence shown here is derived from an EMBL/GenBank/DDBJ whole genome shotgun (WGS) entry which is preliminary data.</text>
</comment>
<evidence type="ECO:0000313" key="1">
    <source>
        <dbReference type="EMBL" id="KAL0157483.1"/>
    </source>
</evidence>
<feature type="non-terminal residue" evidence="1">
    <location>
        <position position="237"/>
    </location>
</feature>
<accession>A0ABD0N793</accession>
<dbReference type="AlphaFoldDB" id="A0ABD0N793"/>
<name>A0ABD0N793_CIRMR</name>
<sequence>TAAELHFSCFRVRKTRLETGALVLFLLQPLPQTSQSDMHVNGPFKGLDEALTLLRVKREERGSSRRRLLTKNGDVSAGRFFESRMNAVLQWQNSTGLQMHVRTSYDKLQLDRSDDRHDGVERFCNPFSPPDPDQTRLDRLHPINKGNNPTSALDLAGGFALVTSTKDLRPRESRQFWVCFIGCQRMDVTIGKTRVSAAPVSVDQYFHEGEVVSDGLSMHFGSVNVDLCIRKEDVVLK</sequence>
<dbReference type="EMBL" id="JAMKFB020000023">
    <property type="protein sequence ID" value="KAL0157483.1"/>
    <property type="molecule type" value="Genomic_DNA"/>
</dbReference>
<keyword evidence="2" id="KW-1185">Reference proteome</keyword>
<protein>
    <submittedName>
        <fullName evidence="1">Uncharacterized protein</fullName>
    </submittedName>
</protein>